<evidence type="ECO:0000313" key="2">
    <source>
        <dbReference type="WBParaSite" id="ACRNAN_scaffold1742.g11524.t1"/>
    </source>
</evidence>
<accession>A0A914D3Y9</accession>
<dbReference type="Proteomes" id="UP000887540">
    <property type="component" value="Unplaced"/>
</dbReference>
<reference evidence="2" key="1">
    <citation type="submission" date="2022-11" db="UniProtKB">
        <authorList>
            <consortium name="WormBaseParasite"/>
        </authorList>
    </citation>
    <scope>IDENTIFICATION</scope>
</reference>
<dbReference type="WBParaSite" id="ACRNAN_scaffold1742.g11524.t1">
    <property type="protein sequence ID" value="ACRNAN_scaffold1742.g11524.t1"/>
    <property type="gene ID" value="ACRNAN_scaffold1742.g11524"/>
</dbReference>
<dbReference type="AlphaFoldDB" id="A0A914D3Y9"/>
<organism evidence="1 2">
    <name type="scientific">Acrobeloides nanus</name>
    <dbReference type="NCBI Taxonomy" id="290746"/>
    <lineage>
        <taxon>Eukaryota</taxon>
        <taxon>Metazoa</taxon>
        <taxon>Ecdysozoa</taxon>
        <taxon>Nematoda</taxon>
        <taxon>Chromadorea</taxon>
        <taxon>Rhabditida</taxon>
        <taxon>Tylenchina</taxon>
        <taxon>Cephalobomorpha</taxon>
        <taxon>Cephaloboidea</taxon>
        <taxon>Cephalobidae</taxon>
        <taxon>Acrobeloides</taxon>
    </lineage>
</organism>
<sequence>MLHFSFILDIIKKQNQLTSEAADELKEVSDALFIPKDKLLFNYKEPLGTGICSTVYRGFLYGPSPLMKLTGLIETQDFQDCDVAVKVALHFGDDEVDQLF</sequence>
<keyword evidence="1" id="KW-1185">Reference proteome</keyword>
<evidence type="ECO:0000313" key="1">
    <source>
        <dbReference type="Proteomes" id="UP000887540"/>
    </source>
</evidence>
<proteinExistence type="predicted"/>
<name>A0A914D3Y9_9BILA</name>
<protein>
    <submittedName>
        <fullName evidence="2">Uncharacterized protein</fullName>
    </submittedName>
</protein>